<keyword evidence="5" id="KW-0411">Iron-sulfur</keyword>
<feature type="domain" description="Radical SAM core" evidence="7">
    <location>
        <begin position="88"/>
        <end position="309"/>
    </location>
</feature>
<keyword evidence="3" id="KW-0479">Metal-binding</keyword>
<dbReference type="SFLD" id="SFLDS00029">
    <property type="entry name" value="Radical_SAM"/>
    <property type="match status" value="1"/>
</dbReference>
<proteinExistence type="predicted"/>
<dbReference type="EMBL" id="SJPN01000008">
    <property type="protein sequence ID" value="TWT93816.1"/>
    <property type="molecule type" value="Genomic_DNA"/>
</dbReference>
<dbReference type="SFLD" id="SFLDG01100">
    <property type="entry name" value="methyltransferase_(Class_D)"/>
    <property type="match status" value="1"/>
</dbReference>
<dbReference type="InterPro" id="IPR013785">
    <property type="entry name" value="Aldolase_TIM"/>
</dbReference>
<dbReference type="Pfam" id="PF23545">
    <property type="entry name" value="Zn_ribbon_HMPTM"/>
    <property type="match status" value="1"/>
</dbReference>
<evidence type="ECO:0000313" key="8">
    <source>
        <dbReference type="EMBL" id="TWT93816.1"/>
    </source>
</evidence>
<evidence type="ECO:0000313" key="9">
    <source>
        <dbReference type="Proteomes" id="UP000320176"/>
    </source>
</evidence>
<dbReference type="GO" id="GO:0003824">
    <property type="term" value="F:catalytic activity"/>
    <property type="evidence" value="ECO:0007669"/>
    <property type="project" value="InterPro"/>
</dbReference>
<gene>
    <name evidence="8" type="ORF">Pla52n_56440</name>
</gene>
<keyword evidence="2" id="KW-0949">S-adenosyl-L-methionine</keyword>
<dbReference type="Proteomes" id="UP000320176">
    <property type="component" value="Unassembled WGS sequence"/>
</dbReference>
<dbReference type="PANTHER" id="PTHR43306:SF1">
    <property type="entry name" value="7,8-DIHYDRO-6-HYDROXYMETHYLPTERIN DIMETHYLTRANSFERASE"/>
    <property type="match status" value="1"/>
</dbReference>
<protein>
    <submittedName>
        <fullName evidence="8">Molybdenum cofactor biosynthesis protein A</fullName>
    </submittedName>
</protein>
<keyword evidence="9" id="KW-1185">Reference proteome</keyword>
<evidence type="ECO:0000256" key="4">
    <source>
        <dbReference type="ARBA" id="ARBA00023004"/>
    </source>
</evidence>
<accession>A0A5C6A337</accession>
<evidence type="ECO:0000259" key="7">
    <source>
        <dbReference type="PROSITE" id="PS51918"/>
    </source>
</evidence>
<evidence type="ECO:0000256" key="6">
    <source>
        <dbReference type="SAM" id="MobiDB-lite"/>
    </source>
</evidence>
<dbReference type="CDD" id="cd01335">
    <property type="entry name" value="Radical_SAM"/>
    <property type="match status" value="1"/>
</dbReference>
<evidence type="ECO:0000256" key="2">
    <source>
        <dbReference type="ARBA" id="ARBA00022691"/>
    </source>
</evidence>
<feature type="compositionally biased region" description="Polar residues" evidence="6">
    <location>
        <begin position="479"/>
        <end position="489"/>
    </location>
</feature>
<dbReference type="Gene3D" id="3.20.20.70">
    <property type="entry name" value="Aldolase class I"/>
    <property type="match status" value="1"/>
</dbReference>
<comment type="cofactor">
    <cofactor evidence="1">
        <name>[4Fe-4S] cluster</name>
        <dbReference type="ChEBI" id="CHEBI:49883"/>
    </cofactor>
</comment>
<dbReference type="RefSeq" id="WP_146522640.1">
    <property type="nucleotide sequence ID" value="NZ_CP151726.1"/>
</dbReference>
<evidence type="ECO:0000256" key="1">
    <source>
        <dbReference type="ARBA" id="ARBA00001966"/>
    </source>
</evidence>
<dbReference type="SUPFAM" id="SSF102114">
    <property type="entry name" value="Radical SAM enzymes"/>
    <property type="match status" value="1"/>
</dbReference>
<dbReference type="InterPro" id="IPR058240">
    <property type="entry name" value="rSAM_sf"/>
</dbReference>
<organism evidence="8 9">
    <name type="scientific">Stieleria varia</name>
    <dbReference type="NCBI Taxonomy" id="2528005"/>
    <lineage>
        <taxon>Bacteria</taxon>
        <taxon>Pseudomonadati</taxon>
        <taxon>Planctomycetota</taxon>
        <taxon>Planctomycetia</taxon>
        <taxon>Pirellulales</taxon>
        <taxon>Pirellulaceae</taxon>
        <taxon>Stieleria</taxon>
    </lineage>
</organism>
<dbReference type="GO" id="GO:0046872">
    <property type="term" value="F:metal ion binding"/>
    <property type="evidence" value="ECO:0007669"/>
    <property type="project" value="UniProtKB-KW"/>
</dbReference>
<feature type="region of interest" description="Disordered" evidence="6">
    <location>
        <begin position="477"/>
        <end position="501"/>
    </location>
</feature>
<reference evidence="8 9" key="1">
    <citation type="submission" date="2019-02" db="EMBL/GenBank/DDBJ databases">
        <title>Deep-cultivation of Planctomycetes and their phenomic and genomic characterization uncovers novel biology.</title>
        <authorList>
            <person name="Wiegand S."/>
            <person name="Jogler M."/>
            <person name="Boedeker C."/>
            <person name="Pinto D."/>
            <person name="Vollmers J."/>
            <person name="Rivas-Marin E."/>
            <person name="Kohn T."/>
            <person name="Peeters S.H."/>
            <person name="Heuer A."/>
            <person name="Rast P."/>
            <person name="Oberbeckmann S."/>
            <person name="Bunk B."/>
            <person name="Jeske O."/>
            <person name="Meyerdierks A."/>
            <person name="Storesund J.E."/>
            <person name="Kallscheuer N."/>
            <person name="Luecker S."/>
            <person name="Lage O.M."/>
            <person name="Pohl T."/>
            <person name="Merkel B.J."/>
            <person name="Hornburger P."/>
            <person name="Mueller R.-W."/>
            <person name="Bruemmer F."/>
            <person name="Labrenz M."/>
            <person name="Spormann A.M."/>
            <person name="Op Den Camp H."/>
            <person name="Overmann J."/>
            <person name="Amann R."/>
            <person name="Jetten M.S.M."/>
            <person name="Mascher T."/>
            <person name="Medema M.H."/>
            <person name="Devos D.P."/>
            <person name="Kaster A.-K."/>
            <person name="Ovreas L."/>
            <person name="Rohde M."/>
            <person name="Galperin M.Y."/>
            <person name="Jogler C."/>
        </authorList>
    </citation>
    <scope>NUCLEOTIDE SEQUENCE [LARGE SCALE GENOMIC DNA]</scope>
    <source>
        <strain evidence="8 9">Pla52n</strain>
    </source>
</reference>
<dbReference type="InterPro" id="IPR034474">
    <property type="entry name" value="Methyltransferase_Class_D"/>
</dbReference>
<dbReference type="GO" id="GO:0051536">
    <property type="term" value="F:iron-sulfur cluster binding"/>
    <property type="evidence" value="ECO:0007669"/>
    <property type="project" value="UniProtKB-KW"/>
</dbReference>
<comment type="caution">
    <text evidence="8">The sequence shown here is derived from an EMBL/GenBank/DDBJ whole genome shotgun (WGS) entry which is preliminary data.</text>
</comment>
<dbReference type="OrthoDB" id="7021155at2"/>
<keyword evidence="4" id="KW-0408">Iron</keyword>
<dbReference type="PANTHER" id="PTHR43306">
    <property type="entry name" value="7,8-DIHYDRO-6-HYDROXYMETHYLPTERIN DIMETHYLTRANSFERASE"/>
    <property type="match status" value="1"/>
</dbReference>
<dbReference type="InterPro" id="IPR007197">
    <property type="entry name" value="rSAM"/>
</dbReference>
<dbReference type="PROSITE" id="PS51918">
    <property type="entry name" value="RADICAL_SAM"/>
    <property type="match status" value="1"/>
</dbReference>
<dbReference type="SFLD" id="SFLDG01067">
    <property type="entry name" value="SPASM/twitch_domain_containing"/>
    <property type="match status" value="1"/>
</dbReference>
<name>A0A5C6A337_9BACT</name>
<evidence type="ECO:0000256" key="3">
    <source>
        <dbReference type="ARBA" id="ARBA00022723"/>
    </source>
</evidence>
<dbReference type="Pfam" id="PF04055">
    <property type="entry name" value="Radical_SAM"/>
    <property type="match status" value="1"/>
</dbReference>
<dbReference type="InterPro" id="IPR056488">
    <property type="entry name" value="Zn_ribbon_HMPTM"/>
</dbReference>
<dbReference type="AlphaFoldDB" id="A0A5C6A337"/>
<sequence length="501" mass="55461">MKLREHSFIGTTQSLCPECLELVPAKIIVKNGRVYFRKRCSTHGVREDFVCSDVRQFDQSQYSTPGKLPLIHGAESKRGCPYDCGLCTEHEQHTCIALLEITSSCNLTCPMCFAGSAPGGKHLTLEQCKRAIDRLVEVEGKPEVLQLSGGEPTIHPDFLEILQYACDQPIDVVMINTNGVRFAKDAEFRDAVAKWRHRAEVYLQFDGFSESHHELLRGKSLLETKLQAVEVLGEVGLNTTLVCTLQAGVNDDQPGPIIRHAIERPHITGVSFQPATYTGRYFLPEQLEDRITFPDVIAAIAEQAGEWFAESDFLPLPCAHPNGHSLAYAYRGNGTTVPLNRFIDIAANMDLLANGIVFTRERAKSLVSQYLARAACGPGGCEPSIAVARPTATETSDDLTQTAQAFFMAAATQTLRQSDLLRITITSFMDAYNFDVRQLMKSCVHHLLPTGHLIPFSAYNVLYRDGHVPLPQLVDVRNDSSPGRQQAPQRPSLPLVSIDER</sequence>
<evidence type="ECO:0000256" key="5">
    <source>
        <dbReference type="ARBA" id="ARBA00023014"/>
    </source>
</evidence>